<dbReference type="InterPro" id="IPR036533">
    <property type="entry name" value="BAG_dom_sf"/>
</dbReference>
<proteinExistence type="predicted"/>
<accession>A0A183RN93</accession>
<evidence type="ECO:0000313" key="1">
    <source>
        <dbReference type="Proteomes" id="UP000050792"/>
    </source>
</evidence>
<dbReference type="AlphaFoldDB" id="A0A183RN93"/>
<dbReference type="Gene3D" id="1.20.58.120">
    <property type="entry name" value="BAG domain"/>
    <property type="match status" value="1"/>
</dbReference>
<protein>
    <submittedName>
        <fullName evidence="2">WW domain-containing protein</fullName>
    </submittedName>
</protein>
<keyword evidence="1" id="KW-1185">Reference proteome</keyword>
<dbReference type="SUPFAM" id="SSF51045">
    <property type="entry name" value="WW domain"/>
    <property type="match status" value="1"/>
</dbReference>
<dbReference type="InterPro" id="IPR001202">
    <property type="entry name" value="WW_dom"/>
</dbReference>
<dbReference type="PROSITE" id="PS01159">
    <property type="entry name" value="WW_DOMAIN_1"/>
    <property type="match status" value="1"/>
</dbReference>
<sequence>MNPRESLPPGWEMRLDEKSGHFYFVDHNTRSTQWNHPVTNQEYSSPINGTNTSIFSEQNSSDVCGSSCEKTIADVMSRARSLQPTIDCFNGAPQSKEYKHLMENLEQLILSLDNLKSDGNEDVRSMRRDAIKEIQQLIEMLDYRSLISSENDEKS</sequence>
<dbReference type="PROSITE" id="PS50020">
    <property type="entry name" value="WW_DOMAIN_2"/>
    <property type="match status" value="1"/>
</dbReference>
<dbReference type="Proteomes" id="UP000050792">
    <property type="component" value="Unassembled WGS sequence"/>
</dbReference>
<evidence type="ECO:0000313" key="2">
    <source>
        <dbReference type="WBParaSite" id="SRDH1_22720.1"/>
    </source>
</evidence>
<dbReference type="PROSITE" id="PS51035">
    <property type="entry name" value="BAG"/>
    <property type="match status" value="1"/>
</dbReference>
<dbReference type="Pfam" id="PF00397">
    <property type="entry name" value="WW"/>
    <property type="match status" value="1"/>
</dbReference>
<dbReference type="Gene3D" id="2.20.70.10">
    <property type="match status" value="1"/>
</dbReference>
<dbReference type="GO" id="GO:0051087">
    <property type="term" value="F:protein-folding chaperone binding"/>
    <property type="evidence" value="ECO:0007669"/>
    <property type="project" value="InterPro"/>
</dbReference>
<dbReference type="WBParaSite" id="SRDH1_22720.1">
    <property type="protein sequence ID" value="SRDH1_22720.1"/>
    <property type="gene ID" value="SRDH1_22720"/>
</dbReference>
<dbReference type="InterPro" id="IPR036020">
    <property type="entry name" value="WW_dom_sf"/>
</dbReference>
<dbReference type="SUPFAM" id="SSF63491">
    <property type="entry name" value="BAG domain"/>
    <property type="match status" value="1"/>
</dbReference>
<dbReference type="Pfam" id="PF02179">
    <property type="entry name" value="BAG"/>
    <property type="match status" value="1"/>
</dbReference>
<dbReference type="SMART" id="SM00264">
    <property type="entry name" value="BAG"/>
    <property type="match status" value="1"/>
</dbReference>
<reference evidence="2" key="2">
    <citation type="submission" date="2023-11" db="UniProtKB">
        <authorList>
            <consortium name="WormBaseParasite"/>
        </authorList>
    </citation>
    <scope>IDENTIFICATION</scope>
</reference>
<reference evidence="1" key="1">
    <citation type="submission" date="2022-06" db="EMBL/GenBank/DDBJ databases">
        <authorList>
            <person name="Berger JAMES D."/>
            <person name="Berger JAMES D."/>
        </authorList>
    </citation>
    <scope>NUCLEOTIDE SEQUENCE [LARGE SCALE GENOMIC DNA]</scope>
</reference>
<dbReference type="SMART" id="SM00456">
    <property type="entry name" value="WW"/>
    <property type="match status" value="1"/>
</dbReference>
<name>A0A183RN93_9TREM</name>
<organism evidence="1 2">
    <name type="scientific">Schistosoma rodhaini</name>
    <dbReference type="NCBI Taxonomy" id="6188"/>
    <lineage>
        <taxon>Eukaryota</taxon>
        <taxon>Metazoa</taxon>
        <taxon>Spiralia</taxon>
        <taxon>Lophotrochozoa</taxon>
        <taxon>Platyhelminthes</taxon>
        <taxon>Trematoda</taxon>
        <taxon>Digenea</taxon>
        <taxon>Strigeidida</taxon>
        <taxon>Schistosomatoidea</taxon>
        <taxon>Schistosomatidae</taxon>
        <taxon>Schistosoma</taxon>
    </lineage>
</organism>
<dbReference type="InterPro" id="IPR003103">
    <property type="entry name" value="BAG_domain"/>
</dbReference>
<dbReference type="CDD" id="cd00201">
    <property type="entry name" value="WW"/>
    <property type="match status" value="1"/>
</dbReference>